<dbReference type="Gene3D" id="1.25.40.10">
    <property type="entry name" value="Tetratricopeptide repeat domain"/>
    <property type="match status" value="2"/>
</dbReference>
<protein>
    <recommendedName>
        <fullName evidence="5">Pentatricopeptide repeat-containing protein</fullName>
    </recommendedName>
</protein>
<dbReference type="AlphaFoldDB" id="A0AAV6JH54"/>
<accession>A0AAV6JH54</accession>
<dbReference type="PROSITE" id="PS51257">
    <property type="entry name" value="PROKAR_LIPOPROTEIN"/>
    <property type="match status" value="1"/>
</dbReference>
<evidence type="ECO:0000313" key="4">
    <source>
        <dbReference type="Proteomes" id="UP000823749"/>
    </source>
</evidence>
<evidence type="ECO:0000256" key="2">
    <source>
        <dbReference type="PROSITE-ProRule" id="PRU00708"/>
    </source>
</evidence>
<dbReference type="Pfam" id="PF01535">
    <property type="entry name" value="PPR"/>
    <property type="match status" value="2"/>
</dbReference>
<sequence>MNVLRRFNPKYCLFPTPVLTSCVVVLAPCTSSIQGSQVVSRARKVFDEMPQKNLVSWICMVSGYVRNEMIREAREVFDTMPSRNVVSWTAMVSRVDEARELFDAMPVKNDVSWAILLEGYFHHGMVDEAEELFDQAPVKSVSLYNAR</sequence>
<organism evidence="3 4">
    <name type="scientific">Rhododendron griersonianum</name>
    <dbReference type="NCBI Taxonomy" id="479676"/>
    <lineage>
        <taxon>Eukaryota</taxon>
        <taxon>Viridiplantae</taxon>
        <taxon>Streptophyta</taxon>
        <taxon>Embryophyta</taxon>
        <taxon>Tracheophyta</taxon>
        <taxon>Spermatophyta</taxon>
        <taxon>Magnoliopsida</taxon>
        <taxon>eudicotyledons</taxon>
        <taxon>Gunneridae</taxon>
        <taxon>Pentapetalae</taxon>
        <taxon>asterids</taxon>
        <taxon>Ericales</taxon>
        <taxon>Ericaceae</taxon>
        <taxon>Ericoideae</taxon>
        <taxon>Rhodoreae</taxon>
        <taxon>Rhododendron</taxon>
    </lineage>
</organism>
<dbReference type="GO" id="GO:0009451">
    <property type="term" value="P:RNA modification"/>
    <property type="evidence" value="ECO:0007669"/>
    <property type="project" value="InterPro"/>
</dbReference>
<name>A0AAV6JH54_9ERIC</name>
<dbReference type="InterPro" id="IPR046960">
    <property type="entry name" value="PPR_At4g14850-like_plant"/>
</dbReference>
<dbReference type="Proteomes" id="UP000823749">
    <property type="component" value="Chromosome 7"/>
</dbReference>
<proteinExistence type="predicted"/>
<reference evidence="3" key="1">
    <citation type="submission" date="2020-08" db="EMBL/GenBank/DDBJ databases">
        <title>Plant Genome Project.</title>
        <authorList>
            <person name="Zhang R.-G."/>
        </authorList>
    </citation>
    <scope>NUCLEOTIDE SEQUENCE</scope>
    <source>
        <strain evidence="3">WSP0</strain>
        <tissue evidence="3">Leaf</tissue>
    </source>
</reference>
<feature type="repeat" description="PPR" evidence="2">
    <location>
        <begin position="109"/>
        <end position="143"/>
    </location>
</feature>
<evidence type="ECO:0000313" key="3">
    <source>
        <dbReference type="EMBL" id="KAG5538919.1"/>
    </source>
</evidence>
<dbReference type="PROSITE" id="PS51375">
    <property type="entry name" value="PPR"/>
    <property type="match status" value="2"/>
</dbReference>
<dbReference type="InterPro" id="IPR011990">
    <property type="entry name" value="TPR-like_helical_dom_sf"/>
</dbReference>
<feature type="repeat" description="PPR" evidence="2">
    <location>
        <begin position="53"/>
        <end position="87"/>
    </location>
</feature>
<dbReference type="EMBL" id="JACTNZ010000007">
    <property type="protein sequence ID" value="KAG5538919.1"/>
    <property type="molecule type" value="Genomic_DNA"/>
</dbReference>
<evidence type="ECO:0000256" key="1">
    <source>
        <dbReference type="ARBA" id="ARBA00022737"/>
    </source>
</evidence>
<dbReference type="GO" id="GO:0003723">
    <property type="term" value="F:RNA binding"/>
    <property type="evidence" value="ECO:0007669"/>
    <property type="project" value="InterPro"/>
</dbReference>
<evidence type="ECO:0008006" key="5">
    <source>
        <dbReference type="Google" id="ProtNLM"/>
    </source>
</evidence>
<keyword evidence="1" id="KW-0677">Repeat</keyword>
<dbReference type="InterPro" id="IPR002885">
    <property type="entry name" value="PPR_rpt"/>
</dbReference>
<keyword evidence="4" id="KW-1185">Reference proteome</keyword>
<dbReference type="NCBIfam" id="TIGR00756">
    <property type="entry name" value="PPR"/>
    <property type="match status" value="2"/>
</dbReference>
<gene>
    <name evidence="3" type="ORF">RHGRI_019462</name>
</gene>
<dbReference type="PANTHER" id="PTHR47926">
    <property type="entry name" value="PENTATRICOPEPTIDE REPEAT-CONTAINING PROTEIN"/>
    <property type="match status" value="1"/>
</dbReference>
<comment type="caution">
    <text evidence="3">The sequence shown here is derived from an EMBL/GenBank/DDBJ whole genome shotgun (WGS) entry which is preliminary data.</text>
</comment>